<organism evidence="2 3">
    <name type="scientific">Triparma strigata</name>
    <dbReference type="NCBI Taxonomy" id="1606541"/>
    <lineage>
        <taxon>Eukaryota</taxon>
        <taxon>Sar</taxon>
        <taxon>Stramenopiles</taxon>
        <taxon>Ochrophyta</taxon>
        <taxon>Bolidophyceae</taxon>
        <taxon>Parmales</taxon>
        <taxon>Triparmaceae</taxon>
        <taxon>Triparma</taxon>
    </lineage>
</organism>
<reference evidence="3" key="1">
    <citation type="journal article" date="2023" name="Commun. Biol.">
        <title>Genome analysis of Parmales, the sister group of diatoms, reveals the evolutionary specialization of diatoms from phago-mixotrophs to photoautotrophs.</title>
        <authorList>
            <person name="Ban H."/>
            <person name="Sato S."/>
            <person name="Yoshikawa S."/>
            <person name="Yamada K."/>
            <person name="Nakamura Y."/>
            <person name="Ichinomiya M."/>
            <person name="Sato N."/>
            <person name="Blanc-Mathieu R."/>
            <person name="Endo H."/>
            <person name="Kuwata A."/>
            <person name="Ogata H."/>
        </authorList>
    </citation>
    <scope>NUCLEOTIDE SEQUENCE [LARGE SCALE GENOMIC DNA]</scope>
    <source>
        <strain evidence="3">NIES 3701</strain>
    </source>
</reference>
<comment type="caution">
    <text evidence="2">The sequence shown here is derived from an EMBL/GenBank/DDBJ whole genome shotgun (WGS) entry which is preliminary data.</text>
</comment>
<keyword evidence="1" id="KW-0812">Transmembrane</keyword>
<evidence type="ECO:0000313" key="3">
    <source>
        <dbReference type="Proteomes" id="UP001165085"/>
    </source>
</evidence>
<dbReference type="AlphaFoldDB" id="A0A9W7EG55"/>
<proteinExistence type="predicted"/>
<feature type="transmembrane region" description="Helical" evidence="1">
    <location>
        <begin position="188"/>
        <end position="206"/>
    </location>
</feature>
<dbReference type="Proteomes" id="UP001165085">
    <property type="component" value="Unassembled WGS sequence"/>
</dbReference>
<keyword evidence="1" id="KW-1133">Transmembrane helix</keyword>
<feature type="transmembrane region" description="Helical" evidence="1">
    <location>
        <begin position="122"/>
        <end position="144"/>
    </location>
</feature>
<evidence type="ECO:0000313" key="2">
    <source>
        <dbReference type="EMBL" id="GMH79879.1"/>
    </source>
</evidence>
<keyword evidence="3" id="KW-1185">Reference proteome</keyword>
<name>A0A9W7EG55_9STRA</name>
<evidence type="ECO:0000256" key="1">
    <source>
        <dbReference type="SAM" id="Phobius"/>
    </source>
</evidence>
<protein>
    <submittedName>
        <fullName evidence="2">Uncharacterized protein</fullName>
    </submittedName>
</protein>
<accession>A0A9W7EG55</accession>
<gene>
    <name evidence="2" type="ORF">TrST_g10334</name>
</gene>
<keyword evidence="1" id="KW-0472">Membrane</keyword>
<feature type="transmembrane region" description="Helical" evidence="1">
    <location>
        <begin position="156"/>
        <end position="176"/>
    </location>
</feature>
<sequence>MHDEIEKDCSDAQLQESLNRIKTCYTEEDRDRGGGGATLGATELMRAGLGNATKAQCVEAGQQLVAVIRNSGGDVCGDVRGWMAKSLSTGSMTKGEKDNLAEIFAEVGKETRTATKMAKIGVGLMITLEVAMGYADVLIDVLVAKSYSGKVDTAQATAGFAVLSIVIQALFTFFQYAKKSWKERLGRFLLALFGLAPLMEGLNVWTGREDSDLLISGPVIYTGMKGVEIAF</sequence>
<dbReference type="OrthoDB" id="10504118at2759"/>
<dbReference type="EMBL" id="BRXY01000239">
    <property type="protein sequence ID" value="GMH79879.1"/>
    <property type="molecule type" value="Genomic_DNA"/>
</dbReference>